<comment type="caution">
    <text evidence="6">The sequence shown here is derived from an EMBL/GenBank/DDBJ whole genome shotgun (WGS) entry which is preliminary data.</text>
</comment>
<organism evidence="6 7">
    <name type="scientific">Aquabacter spiritensis</name>
    <dbReference type="NCBI Taxonomy" id="933073"/>
    <lineage>
        <taxon>Bacteria</taxon>
        <taxon>Pseudomonadati</taxon>
        <taxon>Pseudomonadota</taxon>
        <taxon>Alphaproteobacteria</taxon>
        <taxon>Hyphomicrobiales</taxon>
        <taxon>Xanthobacteraceae</taxon>
        <taxon>Aquabacter</taxon>
    </lineage>
</organism>
<sequence length="399" mass="42409">MYCAGFFCCTAKVEAGEQMTQFEASSVNRAEHPLGPADAAADQRRVTVLRFGAPGARPKAYLQAGLHADEFPGMLALRHLAARLEEAATRGAICGEVILVPQANPIGLSQHRFGMLQGRFDEAGGGNFNRDYPDLAAEIEAEIAGRLGPDAAANVAEIRAAMGAALARILPMGELATLRHTLMGLAFDADIVLDLHADNEALMHLYLGTPLWPDAADLAAEIDARAVLLAEASGGRPFDEACGGPWWTLAKRFPEHPIPPACLSATVELRSNDQVDDTLARDDAAALYRFLQRRGVIAGEPGALPRLTCTATPLEAMQQVRAPAEGLVCYRARLGDRLRTGDLIAEIVDPLGASTPVAAVTDGLLFARHSQTYAWPGRVIGKVAGTAPLPDRTGNLLTE</sequence>
<accession>A0A4R3M198</accession>
<gene>
    <name evidence="6" type="ORF">EDC64_102300</name>
</gene>
<dbReference type="Proteomes" id="UP000294664">
    <property type="component" value="Unassembled WGS sequence"/>
</dbReference>
<protein>
    <recommendedName>
        <fullName evidence="5">Succinylglutamate desuccinylase/Aspartoacylase catalytic domain-containing protein</fullName>
    </recommendedName>
</protein>
<dbReference type="PANTHER" id="PTHR37326">
    <property type="entry name" value="BLL3975 PROTEIN"/>
    <property type="match status" value="1"/>
</dbReference>
<dbReference type="GO" id="GO:0046872">
    <property type="term" value="F:metal ion binding"/>
    <property type="evidence" value="ECO:0007669"/>
    <property type="project" value="UniProtKB-KW"/>
</dbReference>
<evidence type="ECO:0000259" key="5">
    <source>
        <dbReference type="Pfam" id="PF24827"/>
    </source>
</evidence>
<name>A0A4R3M198_9HYPH</name>
<reference evidence="6 7" key="1">
    <citation type="submission" date="2019-03" db="EMBL/GenBank/DDBJ databases">
        <title>Genomic Encyclopedia of Type Strains, Phase IV (KMG-IV): sequencing the most valuable type-strain genomes for metagenomic binning, comparative biology and taxonomic classification.</title>
        <authorList>
            <person name="Goeker M."/>
        </authorList>
    </citation>
    <scope>NUCLEOTIDE SEQUENCE [LARGE SCALE GENOMIC DNA]</scope>
    <source>
        <strain evidence="6 7">DSM 9035</strain>
    </source>
</reference>
<evidence type="ECO:0000256" key="3">
    <source>
        <dbReference type="ARBA" id="ARBA00022801"/>
    </source>
</evidence>
<feature type="domain" description="Succinylglutamate desuccinylase/Aspartoacylase catalytic" evidence="5">
    <location>
        <begin position="58"/>
        <end position="138"/>
    </location>
</feature>
<keyword evidence="2" id="KW-0479">Metal-binding</keyword>
<dbReference type="InterPro" id="IPR053138">
    <property type="entry name" value="N-alpha-Ac-DABA_deacetylase"/>
</dbReference>
<keyword evidence="3" id="KW-0378">Hydrolase</keyword>
<proteinExistence type="predicted"/>
<dbReference type="CDD" id="cd06250">
    <property type="entry name" value="M14_PaAOTO_like"/>
    <property type="match status" value="1"/>
</dbReference>
<dbReference type="AlphaFoldDB" id="A0A4R3M198"/>
<dbReference type="InterPro" id="IPR055438">
    <property type="entry name" value="AstE_AspA_cat"/>
</dbReference>
<evidence type="ECO:0000313" key="6">
    <source>
        <dbReference type="EMBL" id="TCT06820.1"/>
    </source>
</evidence>
<evidence type="ECO:0000256" key="4">
    <source>
        <dbReference type="ARBA" id="ARBA00022833"/>
    </source>
</evidence>
<dbReference type="EMBL" id="SMAI01000002">
    <property type="protein sequence ID" value="TCT06820.1"/>
    <property type="molecule type" value="Genomic_DNA"/>
</dbReference>
<keyword evidence="7" id="KW-1185">Reference proteome</keyword>
<dbReference type="GO" id="GO:0016788">
    <property type="term" value="F:hydrolase activity, acting on ester bonds"/>
    <property type="evidence" value="ECO:0007669"/>
    <property type="project" value="InterPro"/>
</dbReference>
<comment type="cofactor">
    <cofactor evidence="1">
        <name>Zn(2+)</name>
        <dbReference type="ChEBI" id="CHEBI:29105"/>
    </cofactor>
</comment>
<evidence type="ECO:0000313" key="7">
    <source>
        <dbReference type="Proteomes" id="UP000294664"/>
    </source>
</evidence>
<keyword evidence="4" id="KW-0862">Zinc</keyword>
<evidence type="ECO:0000256" key="2">
    <source>
        <dbReference type="ARBA" id="ARBA00022723"/>
    </source>
</evidence>
<dbReference type="PANTHER" id="PTHR37326:SF1">
    <property type="entry name" value="BLL3975 PROTEIN"/>
    <property type="match status" value="1"/>
</dbReference>
<dbReference type="SUPFAM" id="SSF53187">
    <property type="entry name" value="Zn-dependent exopeptidases"/>
    <property type="match status" value="1"/>
</dbReference>
<dbReference type="Pfam" id="PF24827">
    <property type="entry name" value="AstE_AspA_cat"/>
    <property type="match status" value="1"/>
</dbReference>
<evidence type="ECO:0000256" key="1">
    <source>
        <dbReference type="ARBA" id="ARBA00001947"/>
    </source>
</evidence>
<dbReference type="Gene3D" id="3.40.630.10">
    <property type="entry name" value="Zn peptidases"/>
    <property type="match status" value="1"/>
</dbReference>